<dbReference type="PANTHER" id="PTHR48105">
    <property type="entry name" value="THIOREDOXIN REDUCTASE 1-RELATED-RELATED"/>
    <property type="match status" value="1"/>
</dbReference>
<comment type="subunit">
    <text evidence="6">Homodimer.</text>
</comment>
<dbReference type="InterPro" id="IPR005982">
    <property type="entry name" value="Thioredox_Rdtase"/>
</dbReference>
<gene>
    <name evidence="9" type="ORF">UU72_C0030G0008</name>
</gene>
<keyword evidence="3 6" id="KW-0560">Oxidoreductase</keyword>
<dbReference type="GO" id="GO:0004791">
    <property type="term" value="F:thioredoxin-disulfide reductase (NADPH) activity"/>
    <property type="evidence" value="ECO:0007669"/>
    <property type="project" value="UniProtKB-UniRule"/>
</dbReference>
<evidence type="ECO:0000256" key="1">
    <source>
        <dbReference type="ARBA" id="ARBA00022630"/>
    </source>
</evidence>
<comment type="cofactor">
    <cofactor evidence="7">
        <name>FAD</name>
        <dbReference type="ChEBI" id="CHEBI:57692"/>
    </cofactor>
    <text evidence="7">Binds 1 FAD per subunit.</text>
</comment>
<evidence type="ECO:0000256" key="2">
    <source>
        <dbReference type="ARBA" id="ARBA00022827"/>
    </source>
</evidence>
<dbReference type="InterPro" id="IPR023753">
    <property type="entry name" value="FAD/NAD-binding_dom"/>
</dbReference>
<protein>
    <recommendedName>
        <fullName evidence="6">Thioredoxin reductase</fullName>
        <ecNumber evidence="6">1.8.1.9</ecNumber>
    </recommendedName>
</protein>
<accession>A0A0G0Z1V7</accession>
<dbReference type="PRINTS" id="PR00469">
    <property type="entry name" value="PNDRDTASEII"/>
</dbReference>
<name>A0A0G0Z1V7_UNCKA</name>
<keyword evidence="7" id="KW-0521">NADP</keyword>
<dbReference type="GO" id="GO:0019430">
    <property type="term" value="P:removal of superoxide radicals"/>
    <property type="evidence" value="ECO:0007669"/>
    <property type="project" value="UniProtKB-UniRule"/>
</dbReference>
<organism evidence="9 10">
    <name type="scientific">candidate division WWE3 bacterium GW2011_GWB1_41_6</name>
    <dbReference type="NCBI Taxonomy" id="1619112"/>
    <lineage>
        <taxon>Bacteria</taxon>
        <taxon>Katanobacteria</taxon>
    </lineage>
</organism>
<dbReference type="InterPro" id="IPR036188">
    <property type="entry name" value="FAD/NAD-bd_sf"/>
</dbReference>
<evidence type="ECO:0000313" key="9">
    <source>
        <dbReference type="EMBL" id="KKS15976.1"/>
    </source>
</evidence>
<dbReference type="SUPFAM" id="SSF51905">
    <property type="entry name" value="FAD/NAD(P)-binding domain"/>
    <property type="match status" value="1"/>
</dbReference>
<keyword evidence="5 6" id="KW-0676">Redox-active center</keyword>
<dbReference type="NCBIfam" id="TIGR01292">
    <property type="entry name" value="TRX_reduct"/>
    <property type="match status" value="1"/>
</dbReference>
<evidence type="ECO:0000256" key="5">
    <source>
        <dbReference type="ARBA" id="ARBA00023284"/>
    </source>
</evidence>
<evidence type="ECO:0000313" key="10">
    <source>
        <dbReference type="Proteomes" id="UP000034163"/>
    </source>
</evidence>
<dbReference type="EC" id="1.8.1.9" evidence="6"/>
<dbReference type="GO" id="GO:0005737">
    <property type="term" value="C:cytoplasm"/>
    <property type="evidence" value="ECO:0007669"/>
    <property type="project" value="InterPro"/>
</dbReference>
<evidence type="ECO:0000256" key="3">
    <source>
        <dbReference type="ARBA" id="ARBA00023002"/>
    </source>
</evidence>
<keyword evidence="4" id="KW-1015">Disulfide bond</keyword>
<keyword evidence="1 6" id="KW-0285">Flavoprotein</keyword>
<feature type="domain" description="FAD/NAD(P)-binding" evidence="8">
    <location>
        <begin position="10"/>
        <end position="299"/>
    </location>
</feature>
<dbReference type="PRINTS" id="PR00368">
    <property type="entry name" value="FADPNR"/>
</dbReference>
<dbReference type="Gene3D" id="3.50.50.60">
    <property type="entry name" value="FAD/NAD(P)-binding domain"/>
    <property type="match status" value="2"/>
</dbReference>
<evidence type="ECO:0000259" key="8">
    <source>
        <dbReference type="Pfam" id="PF07992"/>
    </source>
</evidence>
<dbReference type="EMBL" id="LCBS01000030">
    <property type="protein sequence ID" value="KKS15976.1"/>
    <property type="molecule type" value="Genomic_DNA"/>
</dbReference>
<sequence length="318" mass="34324">MQNTIENNVYDVLIIGGGAAGLTAAIYASRAELSTLVLSGQPSGGQLMLTTDVENFPGFPEGILGPILIENLRKQAERFGTKSVEQNVIKLEGSFETGFKATTYSGAVYEGKTIILAMDASAKWLGLDSEQKLIGRGVSSCATCDGYFFKDKVIAVVGGGDAAMEEATYLTKFASKVYVLVRGRKEDLRCSKIMQHRAFSNHKIEFIFSTEVVEVFGEQKVEGIKVIEKTSGEEKAMNDVSGLFVAIGHRPNTKFLEGVIELRSQGYIRVLDCTRTSKEGVFVAGDVGDSKYRQAVSAAGFGCMAALDVAKYLSEKQG</sequence>
<dbReference type="AlphaFoldDB" id="A0A0G0Z1V7"/>
<reference evidence="9 10" key="1">
    <citation type="journal article" date="2015" name="Nature">
        <title>rRNA introns, odd ribosomes, and small enigmatic genomes across a large radiation of phyla.</title>
        <authorList>
            <person name="Brown C.T."/>
            <person name="Hug L.A."/>
            <person name="Thomas B.C."/>
            <person name="Sharon I."/>
            <person name="Castelle C.J."/>
            <person name="Singh A."/>
            <person name="Wilkins M.J."/>
            <person name="Williams K.H."/>
            <person name="Banfield J.F."/>
        </authorList>
    </citation>
    <scope>NUCLEOTIDE SEQUENCE [LARGE SCALE GENOMIC DNA]</scope>
</reference>
<comment type="similarity">
    <text evidence="6">Belongs to the class-II pyridine nucleotide-disulfide oxidoreductase family.</text>
</comment>
<dbReference type="Pfam" id="PF07992">
    <property type="entry name" value="Pyr_redox_2"/>
    <property type="match status" value="1"/>
</dbReference>
<comment type="caution">
    <text evidence="9">The sequence shown here is derived from an EMBL/GenBank/DDBJ whole genome shotgun (WGS) entry which is preliminary data.</text>
</comment>
<dbReference type="InterPro" id="IPR050097">
    <property type="entry name" value="Ferredoxin-NADP_redctase_2"/>
</dbReference>
<dbReference type="PROSITE" id="PS00573">
    <property type="entry name" value="PYRIDINE_REDOX_2"/>
    <property type="match status" value="1"/>
</dbReference>
<dbReference type="Proteomes" id="UP000034163">
    <property type="component" value="Unassembled WGS sequence"/>
</dbReference>
<comment type="catalytic activity">
    <reaction evidence="6">
        <text>[thioredoxin]-dithiol + NADP(+) = [thioredoxin]-disulfide + NADPH + H(+)</text>
        <dbReference type="Rhea" id="RHEA:20345"/>
        <dbReference type="Rhea" id="RHEA-COMP:10698"/>
        <dbReference type="Rhea" id="RHEA-COMP:10700"/>
        <dbReference type="ChEBI" id="CHEBI:15378"/>
        <dbReference type="ChEBI" id="CHEBI:29950"/>
        <dbReference type="ChEBI" id="CHEBI:50058"/>
        <dbReference type="ChEBI" id="CHEBI:57783"/>
        <dbReference type="ChEBI" id="CHEBI:58349"/>
        <dbReference type="EC" id="1.8.1.9"/>
    </reaction>
</comment>
<dbReference type="InterPro" id="IPR008255">
    <property type="entry name" value="Pyr_nucl-diS_OxRdtase_2_AS"/>
</dbReference>
<evidence type="ECO:0000256" key="6">
    <source>
        <dbReference type="RuleBase" id="RU003880"/>
    </source>
</evidence>
<keyword evidence="2 6" id="KW-0274">FAD</keyword>
<dbReference type="PATRIC" id="fig|1619112.3.peg.879"/>
<proteinExistence type="inferred from homology"/>
<evidence type="ECO:0000256" key="7">
    <source>
        <dbReference type="RuleBase" id="RU003881"/>
    </source>
</evidence>
<evidence type="ECO:0000256" key="4">
    <source>
        <dbReference type="ARBA" id="ARBA00023157"/>
    </source>
</evidence>